<dbReference type="Gene3D" id="3.30.70.940">
    <property type="entry name" value="NusG, N-terminal domain"/>
    <property type="match status" value="1"/>
</dbReference>
<keyword evidence="1" id="KW-0889">Transcription antitermination</keyword>
<proteinExistence type="predicted"/>
<dbReference type="NCBIfam" id="NF006534">
    <property type="entry name" value="PRK09014.1"/>
    <property type="match status" value="1"/>
</dbReference>
<name>A0AAW6PH48_9PSED</name>
<evidence type="ECO:0000313" key="6">
    <source>
        <dbReference type="Proteomes" id="UP001220662"/>
    </source>
</evidence>
<keyword evidence="3" id="KW-0804">Transcription</keyword>
<comment type="caution">
    <text evidence="5">The sequence shown here is derived from an EMBL/GenBank/DDBJ whole genome shotgun (WGS) entry which is preliminary data.</text>
</comment>
<dbReference type="EMBL" id="JARJLR010000501">
    <property type="protein sequence ID" value="MDF3846035.1"/>
    <property type="molecule type" value="Genomic_DNA"/>
</dbReference>
<reference evidence="5" key="1">
    <citation type="submission" date="2023-03" db="EMBL/GenBank/DDBJ databases">
        <title>Draft assemblies of triclosan tolerant bacteria isolated from returned activated sludge.</title>
        <authorList>
            <person name="Van Hamelsveld S."/>
        </authorList>
    </citation>
    <scope>NUCLEOTIDE SEQUENCE</scope>
    <source>
        <strain evidence="5">GW210015_S63</strain>
    </source>
</reference>
<dbReference type="GO" id="GO:0031564">
    <property type="term" value="P:transcription antitermination"/>
    <property type="evidence" value="ECO:0007669"/>
    <property type="project" value="UniProtKB-KW"/>
</dbReference>
<dbReference type="SMART" id="SM00738">
    <property type="entry name" value="NGN"/>
    <property type="match status" value="1"/>
</dbReference>
<dbReference type="PANTHER" id="PTHR30265">
    <property type="entry name" value="RHO-INTERACTING TRANSCRIPTION TERMINATION FACTOR NUSG"/>
    <property type="match status" value="1"/>
</dbReference>
<sequence>MPDATEKRWYLVQCKPRQAFRALENLERQGYECLLPTHQIEQLQKGKLQLLSEPLFPGYLFIQLDKLEDNWFPIRSTRGVNRIVSFGNWPTAVPESIISELRRRDENPKPNSIQVGTRMTLKTTEFRKIEAIFLERHADNRIVILMSLLQRDLKVQIPISHIEKTVT</sequence>
<accession>A0AAW6PH48</accession>
<dbReference type="Proteomes" id="UP001220662">
    <property type="component" value="Unassembled WGS sequence"/>
</dbReference>
<evidence type="ECO:0000256" key="3">
    <source>
        <dbReference type="ARBA" id="ARBA00023163"/>
    </source>
</evidence>
<feature type="domain" description="NusG-like N-terminal" evidence="4">
    <location>
        <begin position="6"/>
        <end position="105"/>
    </location>
</feature>
<evidence type="ECO:0000256" key="2">
    <source>
        <dbReference type="ARBA" id="ARBA00023015"/>
    </source>
</evidence>
<organism evidence="5 6">
    <name type="scientific">Pseudomonas citronellolis</name>
    <dbReference type="NCBI Taxonomy" id="53408"/>
    <lineage>
        <taxon>Bacteria</taxon>
        <taxon>Pseudomonadati</taxon>
        <taxon>Pseudomonadota</taxon>
        <taxon>Gammaproteobacteria</taxon>
        <taxon>Pseudomonadales</taxon>
        <taxon>Pseudomonadaceae</taxon>
        <taxon>Pseudomonas</taxon>
    </lineage>
</organism>
<dbReference type="GO" id="GO:0006354">
    <property type="term" value="P:DNA-templated transcription elongation"/>
    <property type="evidence" value="ECO:0007669"/>
    <property type="project" value="InterPro"/>
</dbReference>
<keyword evidence="2" id="KW-0805">Transcription regulation</keyword>
<dbReference type="SUPFAM" id="SSF82679">
    <property type="entry name" value="N-utilization substance G protein NusG, N-terminal domain"/>
    <property type="match status" value="1"/>
</dbReference>
<evidence type="ECO:0000256" key="1">
    <source>
        <dbReference type="ARBA" id="ARBA00022814"/>
    </source>
</evidence>
<dbReference type="RefSeq" id="WP_276216231.1">
    <property type="nucleotide sequence ID" value="NZ_JARJLR010000501.1"/>
</dbReference>
<evidence type="ECO:0000259" key="4">
    <source>
        <dbReference type="SMART" id="SM00738"/>
    </source>
</evidence>
<dbReference type="PANTHER" id="PTHR30265:SF7">
    <property type="entry name" value="TRANSCRIPTION ANTITERMINATION PROTEIN RFAH"/>
    <property type="match status" value="1"/>
</dbReference>
<dbReference type="InterPro" id="IPR036735">
    <property type="entry name" value="NGN_dom_sf"/>
</dbReference>
<dbReference type="GO" id="GO:0005829">
    <property type="term" value="C:cytosol"/>
    <property type="evidence" value="ECO:0007669"/>
    <property type="project" value="TreeGrafter"/>
</dbReference>
<gene>
    <name evidence="5" type="primary">rfaH</name>
    <name evidence="5" type="ORF">P3W55_30370</name>
</gene>
<dbReference type="Pfam" id="PF02357">
    <property type="entry name" value="NusG"/>
    <property type="match status" value="1"/>
</dbReference>
<dbReference type="CDD" id="cd09892">
    <property type="entry name" value="NGN_SP_RfaH"/>
    <property type="match status" value="1"/>
</dbReference>
<dbReference type="NCBIfam" id="TIGR01955">
    <property type="entry name" value="RfaH"/>
    <property type="match status" value="1"/>
</dbReference>
<dbReference type="AlphaFoldDB" id="A0AAW6PH48"/>
<dbReference type="InterPro" id="IPR010215">
    <property type="entry name" value="Transcription_antiterm_RfaH"/>
</dbReference>
<dbReference type="InterPro" id="IPR043425">
    <property type="entry name" value="NusG-like"/>
</dbReference>
<protein>
    <submittedName>
        <fullName evidence="5">Transcription/translation regulatory transformer protein RfaH</fullName>
    </submittedName>
</protein>
<dbReference type="InterPro" id="IPR006645">
    <property type="entry name" value="NGN-like_dom"/>
</dbReference>
<evidence type="ECO:0000313" key="5">
    <source>
        <dbReference type="EMBL" id="MDF3846035.1"/>
    </source>
</evidence>